<keyword evidence="2" id="KW-1185">Reference proteome</keyword>
<dbReference type="CDD" id="cd00586">
    <property type="entry name" value="4HBT"/>
    <property type="match status" value="1"/>
</dbReference>
<comment type="caution">
    <text evidence="1">The sequence shown here is derived from an EMBL/GenBank/DDBJ whole genome shotgun (WGS) entry which is preliminary data.</text>
</comment>
<gene>
    <name evidence="1" type="ORF">ABIE37_000410</name>
</gene>
<dbReference type="Proteomes" id="UP001549307">
    <property type="component" value="Unassembled WGS sequence"/>
</dbReference>
<proteinExistence type="predicted"/>
<dbReference type="Gene3D" id="3.10.129.10">
    <property type="entry name" value="Hotdog Thioesterase"/>
    <property type="match status" value="1"/>
</dbReference>
<organism evidence="1 2">
    <name type="scientific">Arthrobacter bambusae</name>
    <dbReference type="NCBI Taxonomy" id="1338426"/>
    <lineage>
        <taxon>Bacteria</taxon>
        <taxon>Bacillati</taxon>
        <taxon>Actinomycetota</taxon>
        <taxon>Actinomycetes</taxon>
        <taxon>Micrococcales</taxon>
        <taxon>Micrococcaceae</taxon>
        <taxon>Arthrobacter</taxon>
    </lineage>
</organism>
<name>A0ABV2P1L8_9MICC</name>
<dbReference type="Pfam" id="PF13279">
    <property type="entry name" value="4HBT_2"/>
    <property type="match status" value="1"/>
</dbReference>
<sequence length="143" mass="15751">MVKVVHRREIHVALGDVDAAQVIYFPSVFRWHEYNFSEWLATQFMPLSKIFASGFGLPVVSCSATYSAAIHQDDRMTLQSSITDVGTSSFTFSTRISNEGTEAATVETRHVWVEIASNGTFSSVEIPADLRAVLHRTISPGGV</sequence>
<accession>A0ABV2P1L8</accession>
<dbReference type="EMBL" id="JBEPSN010000001">
    <property type="protein sequence ID" value="MET4538655.1"/>
    <property type="molecule type" value="Genomic_DNA"/>
</dbReference>
<dbReference type="SUPFAM" id="SSF54637">
    <property type="entry name" value="Thioesterase/thiol ester dehydrase-isomerase"/>
    <property type="match status" value="1"/>
</dbReference>
<protein>
    <submittedName>
        <fullName evidence="1">YbgC/YbaW family acyl-CoA thioester hydrolase</fullName>
    </submittedName>
</protein>
<dbReference type="GeneID" id="92751381"/>
<keyword evidence="1" id="KW-0378">Hydrolase</keyword>
<reference evidence="1 2" key="1">
    <citation type="submission" date="2024-06" db="EMBL/GenBank/DDBJ databases">
        <title>Sorghum-associated microbial communities from plants grown in Nebraska, USA.</title>
        <authorList>
            <person name="Schachtman D."/>
        </authorList>
    </citation>
    <scope>NUCLEOTIDE SEQUENCE [LARGE SCALE GENOMIC DNA]</scope>
    <source>
        <strain evidence="1 2">3552</strain>
    </source>
</reference>
<dbReference type="InterPro" id="IPR029069">
    <property type="entry name" value="HotDog_dom_sf"/>
</dbReference>
<dbReference type="RefSeq" id="WP_354226243.1">
    <property type="nucleotide sequence ID" value="NZ_JBEPSN010000001.1"/>
</dbReference>
<evidence type="ECO:0000313" key="2">
    <source>
        <dbReference type="Proteomes" id="UP001549307"/>
    </source>
</evidence>
<evidence type="ECO:0000313" key="1">
    <source>
        <dbReference type="EMBL" id="MET4538655.1"/>
    </source>
</evidence>
<dbReference type="GO" id="GO:0016787">
    <property type="term" value="F:hydrolase activity"/>
    <property type="evidence" value="ECO:0007669"/>
    <property type="project" value="UniProtKB-KW"/>
</dbReference>